<dbReference type="InParanoid" id="D6Z0Q3"/>
<dbReference type="eggNOG" id="COG0475">
    <property type="taxonomic scope" value="Bacteria"/>
</dbReference>
<organism evidence="9 10">
    <name type="scientific">Desulfurivibrio alkaliphilus (strain DSM 19089 / UNIQEM U267 / AHT2)</name>
    <dbReference type="NCBI Taxonomy" id="589865"/>
    <lineage>
        <taxon>Bacteria</taxon>
        <taxon>Pseudomonadati</taxon>
        <taxon>Thermodesulfobacteriota</taxon>
        <taxon>Desulfobulbia</taxon>
        <taxon>Desulfobulbales</taxon>
        <taxon>Desulfobulbaceae</taxon>
        <taxon>Desulfurivibrio</taxon>
    </lineage>
</organism>
<evidence type="ECO:0000256" key="7">
    <source>
        <dbReference type="SAM" id="Phobius"/>
    </source>
</evidence>
<evidence type="ECO:0000256" key="6">
    <source>
        <dbReference type="ARBA" id="ARBA00023136"/>
    </source>
</evidence>
<feature type="transmembrane region" description="Helical" evidence="7">
    <location>
        <begin position="343"/>
        <end position="363"/>
    </location>
</feature>
<name>D6Z0Q3_DESAT</name>
<evidence type="ECO:0000313" key="10">
    <source>
        <dbReference type="Proteomes" id="UP000001508"/>
    </source>
</evidence>
<sequence length="378" mass="41344">MLGGAILLLFFAASYLSQRLKLPALLTHIFLGVALAGLLSSSELEIIDQLARLGIVLLFFLLGLHFPLNRLFNISRRIWKVGVLDIVLNFGGSFLLAYWFGFDLLAALIIGGVAYATSSSITVKLMEESNRLKTPEGEFKLALLIFEDLAAPVMVSFLVGLSTHGVISAEAIGLIFFKVVAVTGLSLLIAYHGFRRLDVFVERYLSRDFMPLLAVALALMFAGIAEAMELSKLLGAFLAGVMLSETGMSRELGRIIEPIKDLSLPFFFFWFGTTITIGAGLVSPLALVVLIVWAVAAKLLVGFWGGRWYGLSFKGAIRAALSLVPRGEFSVVIAALAEPVLRVFLGVYVVATAIIGVFLFRWAPEYADRLERLFKNKK</sequence>
<dbReference type="InterPro" id="IPR006153">
    <property type="entry name" value="Cation/H_exchanger_TM"/>
</dbReference>
<evidence type="ECO:0000256" key="2">
    <source>
        <dbReference type="ARBA" id="ARBA00005551"/>
    </source>
</evidence>
<dbReference type="GO" id="GO:0015297">
    <property type="term" value="F:antiporter activity"/>
    <property type="evidence" value="ECO:0007669"/>
    <property type="project" value="InterPro"/>
</dbReference>
<dbReference type="KEGG" id="dak:DaAHT2_0576"/>
<dbReference type="GO" id="GO:1902600">
    <property type="term" value="P:proton transmembrane transport"/>
    <property type="evidence" value="ECO:0007669"/>
    <property type="project" value="InterPro"/>
</dbReference>
<evidence type="ECO:0000259" key="8">
    <source>
        <dbReference type="Pfam" id="PF00999"/>
    </source>
</evidence>
<keyword evidence="6 7" id="KW-0472">Membrane</keyword>
<dbReference type="PANTHER" id="PTHR42751:SF6">
    <property type="entry name" value="CONSERVED INTEGRAL MEMBRANE TRANSPORT PROTEIN-RELATED"/>
    <property type="match status" value="1"/>
</dbReference>
<evidence type="ECO:0000256" key="4">
    <source>
        <dbReference type="ARBA" id="ARBA00022692"/>
    </source>
</evidence>
<keyword evidence="5 7" id="KW-1133">Transmembrane helix</keyword>
<dbReference type="Gene3D" id="1.20.1530.20">
    <property type="match status" value="1"/>
</dbReference>
<dbReference type="GO" id="GO:0016020">
    <property type="term" value="C:membrane"/>
    <property type="evidence" value="ECO:0007669"/>
    <property type="project" value="UniProtKB-SubCell"/>
</dbReference>
<protein>
    <submittedName>
        <fullName evidence="9">Sodium/hydrogen exchanger</fullName>
    </submittedName>
</protein>
<dbReference type="EMBL" id="CP001940">
    <property type="protein sequence ID" value="ADH85282.1"/>
    <property type="molecule type" value="Genomic_DNA"/>
</dbReference>
<accession>D6Z0Q3</accession>
<dbReference type="HOGENOM" id="CLU_005126_4_2_7"/>
<comment type="similarity">
    <text evidence="2">Belongs to the monovalent cation:proton antiporter 2 (CPA2) transporter (TC 2.A.37) family.</text>
</comment>
<keyword evidence="4 7" id="KW-0812">Transmembrane</keyword>
<feature type="transmembrane region" description="Helical" evidence="7">
    <location>
        <begin position="204"/>
        <end position="224"/>
    </location>
</feature>
<feature type="transmembrane region" description="Helical" evidence="7">
    <location>
        <begin position="78"/>
        <end position="100"/>
    </location>
</feature>
<dbReference type="FunCoup" id="D6Z0Q3">
    <property type="interactions" value="445"/>
</dbReference>
<feature type="transmembrane region" description="Helical" evidence="7">
    <location>
        <begin position="171"/>
        <end position="192"/>
    </location>
</feature>
<feature type="transmembrane region" description="Helical" evidence="7">
    <location>
        <begin position="106"/>
        <end position="127"/>
    </location>
</feature>
<reference evidence="10" key="1">
    <citation type="submission" date="2010-02" db="EMBL/GenBank/DDBJ databases">
        <title>Complete sequence of Desulfurivibrio alkaliphilus AHT2.</title>
        <authorList>
            <consortium name="US DOE Joint Genome Institute"/>
            <person name="Pitluck S."/>
            <person name="Chertkov O."/>
            <person name="Detter J.C."/>
            <person name="Han C."/>
            <person name="Tapia R."/>
            <person name="Larimer F."/>
            <person name="Land M."/>
            <person name="Hauser L."/>
            <person name="Kyrpides N."/>
            <person name="Mikhailova N."/>
            <person name="Sorokin D.Y."/>
            <person name="Muyzer G."/>
            <person name="Woyke T."/>
        </authorList>
    </citation>
    <scope>NUCLEOTIDE SEQUENCE [LARGE SCALE GENOMIC DNA]</scope>
    <source>
        <strain evidence="10">DSM 19089 / UNIQEM U267 / AHT2</strain>
    </source>
</reference>
<evidence type="ECO:0000256" key="1">
    <source>
        <dbReference type="ARBA" id="ARBA00004141"/>
    </source>
</evidence>
<dbReference type="Proteomes" id="UP000001508">
    <property type="component" value="Chromosome"/>
</dbReference>
<feature type="domain" description="Cation/H+ exchanger transmembrane" evidence="8">
    <location>
        <begin position="7"/>
        <end position="340"/>
    </location>
</feature>
<comment type="subcellular location">
    <subcellularLocation>
        <location evidence="1">Membrane</location>
        <topology evidence="1">Multi-pass membrane protein</topology>
    </subcellularLocation>
</comment>
<evidence type="ECO:0000313" key="9">
    <source>
        <dbReference type="EMBL" id="ADH85282.1"/>
    </source>
</evidence>
<dbReference type="AlphaFoldDB" id="D6Z0Q3"/>
<keyword evidence="3" id="KW-0813">Transport</keyword>
<evidence type="ECO:0000256" key="3">
    <source>
        <dbReference type="ARBA" id="ARBA00022448"/>
    </source>
</evidence>
<feature type="transmembrane region" description="Helical" evidence="7">
    <location>
        <begin position="139"/>
        <end position="159"/>
    </location>
</feature>
<dbReference type="STRING" id="589865.DaAHT2_0576"/>
<keyword evidence="10" id="KW-1185">Reference proteome</keyword>
<dbReference type="Pfam" id="PF00999">
    <property type="entry name" value="Na_H_Exchanger"/>
    <property type="match status" value="1"/>
</dbReference>
<gene>
    <name evidence="9" type="ordered locus">DaAHT2_0576</name>
</gene>
<proteinExistence type="inferred from homology"/>
<dbReference type="InterPro" id="IPR038770">
    <property type="entry name" value="Na+/solute_symporter_sf"/>
</dbReference>
<feature type="transmembrane region" description="Helical" evidence="7">
    <location>
        <begin position="49"/>
        <end position="66"/>
    </location>
</feature>
<evidence type="ECO:0000256" key="5">
    <source>
        <dbReference type="ARBA" id="ARBA00022989"/>
    </source>
</evidence>
<dbReference type="PANTHER" id="PTHR42751">
    <property type="entry name" value="SODIUM/HYDROGEN EXCHANGER FAMILY/TRKA DOMAIN PROTEIN"/>
    <property type="match status" value="1"/>
</dbReference>